<dbReference type="EnsemblMetazoa" id="Aqu2.1.02666_001">
    <property type="protein sequence ID" value="Aqu2.1.02666_001"/>
    <property type="gene ID" value="Aqu2.1.02666"/>
</dbReference>
<organism evidence="2">
    <name type="scientific">Amphimedon queenslandica</name>
    <name type="common">Sponge</name>
    <dbReference type="NCBI Taxonomy" id="400682"/>
    <lineage>
        <taxon>Eukaryota</taxon>
        <taxon>Metazoa</taxon>
        <taxon>Porifera</taxon>
        <taxon>Demospongiae</taxon>
        <taxon>Heteroscleromorpha</taxon>
        <taxon>Haplosclerida</taxon>
        <taxon>Niphatidae</taxon>
        <taxon>Amphimedon</taxon>
    </lineage>
</organism>
<evidence type="ECO:0000313" key="2">
    <source>
        <dbReference type="EnsemblMetazoa" id="Aqu2.1.02666_001"/>
    </source>
</evidence>
<dbReference type="AlphaFoldDB" id="A0A1X7SKW0"/>
<feature type="compositionally biased region" description="Basic residues" evidence="1">
    <location>
        <begin position="8"/>
        <end position="19"/>
    </location>
</feature>
<protein>
    <submittedName>
        <fullName evidence="2">Uncharacterized protein</fullName>
    </submittedName>
</protein>
<sequence length="31" mass="3627">MRPQAIGKKLKKKKKKKVKNSGGVEKNWIKF</sequence>
<accession>A0A1X7SKW0</accession>
<evidence type="ECO:0000256" key="1">
    <source>
        <dbReference type="SAM" id="MobiDB-lite"/>
    </source>
</evidence>
<dbReference type="InParanoid" id="A0A1X7SKW0"/>
<reference evidence="2" key="1">
    <citation type="submission" date="2017-05" db="UniProtKB">
        <authorList>
            <consortium name="EnsemblMetazoa"/>
        </authorList>
    </citation>
    <scope>IDENTIFICATION</scope>
</reference>
<feature type="region of interest" description="Disordered" evidence="1">
    <location>
        <begin position="1"/>
        <end position="31"/>
    </location>
</feature>
<name>A0A1X7SKW0_AMPQE</name>
<proteinExistence type="predicted"/>